<name>A0ABW2P956_9ACTN</name>
<dbReference type="InterPro" id="IPR029063">
    <property type="entry name" value="SAM-dependent_MTases_sf"/>
</dbReference>
<dbReference type="SUPFAM" id="SSF53335">
    <property type="entry name" value="S-adenosyl-L-methionine-dependent methyltransferases"/>
    <property type="match status" value="1"/>
</dbReference>
<organism evidence="2 3">
    <name type="scientific">Sphaerisporangium rhizosphaerae</name>
    <dbReference type="NCBI Taxonomy" id="2269375"/>
    <lineage>
        <taxon>Bacteria</taxon>
        <taxon>Bacillati</taxon>
        <taxon>Actinomycetota</taxon>
        <taxon>Actinomycetes</taxon>
        <taxon>Streptosporangiales</taxon>
        <taxon>Streptosporangiaceae</taxon>
        <taxon>Sphaerisporangium</taxon>
    </lineage>
</organism>
<dbReference type="CDD" id="cd02440">
    <property type="entry name" value="AdoMet_MTases"/>
    <property type="match status" value="1"/>
</dbReference>
<keyword evidence="2" id="KW-0489">Methyltransferase</keyword>
<feature type="domain" description="Methyltransferase type 11" evidence="1">
    <location>
        <begin position="47"/>
        <end position="125"/>
    </location>
</feature>
<keyword evidence="3" id="KW-1185">Reference proteome</keyword>
<dbReference type="Pfam" id="PF08241">
    <property type="entry name" value="Methyltransf_11"/>
    <property type="match status" value="1"/>
</dbReference>
<proteinExistence type="predicted"/>
<dbReference type="GO" id="GO:0061542">
    <property type="term" value="F:3-demethylubiquinol 3-O-methyltransferase activity"/>
    <property type="evidence" value="ECO:0007669"/>
    <property type="project" value="UniProtKB-EC"/>
</dbReference>
<gene>
    <name evidence="2" type="ORF">ACFQSB_22490</name>
</gene>
<keyword evidence="2" id="KW-0808">Transferase</keyword>
<dbReference type="GO" id="GO:0102208">
    <property type="term" value="F:2-polyprenyl-6-hydroxyphenol methylase activity"/>
    <property type="evidence" value="ECO:0007669"/>
    <property type="project" value="UniProtKB-EC"/>
</dbReference>
<evidence type="ECO:0000313" key="2">
    <source>
        <dbReference type="EMBL" id="MFC7384997.1"/>
    </source>
</evidence>
<protein>
    <submittedName>
        <fullName evidence="2">Class I SAM-dependent methyltransferase</fullName>
        <ecNumber evidence="2">2.1.1.222</ecNumber>
        <ecNumber evidence="2">2.1.1.64</ecNumber>
    </submittedName>
</protein>
<dbReference type="GO" id="GO:0032259">
    <property type="term" value="P:methylation"/>
    <property type="evidence" value="ECO:0007669"/>
    <property type="project" value="UniProtKB-KW"/>
</dbReference>
<evidence type="ECO:0000313" key="3">
    <source>
        <dbReference type="Proteomes" id="UP001596496"/>
    </source>
</evidence>
<sequence length="243" mass="27523">MSEVRWWPETQGDVFGHRIRELWTEQLGRRLDVLIAGCARGDAIDVERVDTRVTGIDEDTPVLRAAVERRSGLDARFLGDLRDAPLPPRTFDVVHAAFLLERVRNAELVLDRMVNALRPGGLLLIRMRDRTSAYGFCDRLTPWWLRRLLWARLAPAGAVGPLRAVYEQVASREGIHSYCLMRGLMIAEDYSATSGPALRGRHPKLVRAALRVVQHLSGDRLPAGRDEITLVIRKPQNHFARLI</sequence>
<accession>A0ABW2P956</accession>
<dbReference type="EC" id="2.1.1.222" evidence="2"/>
<dbReference type="EMBL" id="JBHTCG010000015">
    <property type="protein sequence ID" value="MFC7384997.1"/>
    <property type="molecule type" value="Genomic_DNA"/>
</dbReference>
<reference evidence="3" key="1">
    <citation type="journal article" date="2019" name="Int. J. Syst. Evol. Microbiol.">
        <title>The Global Catalogue of Microorganisms (GCM) 10K type strain sequencing project: providing services to taxonomists for standard genome sequencing and annotation.</title>
        <authorList>
            <consortium name="The Broad Institute Genomics Platform"/>
            <consortium name="The Broad Institute Genome Sequencing Center for Infectious Disease"/>
            <person name="Wu L."/>
            <person name="Ma J."/>
        </authorList>
    </citation>
    <scope>NUCLEOTIDE SEQUENCE [LARGE SCALE GENOMIC DNA]</scope>
    <source>
        <strain evidence="3">CECT 7649</strain>
    </source>
</reference>
<comment type="caution">
    <text evidence="2">The sequence shown here is derived from an EMBL/GenBank/DDBJ whole genome shotgun (WGS) entry which is preliminary data.</text>
</comment>
<dbReference type="EC" id="2.1.1.64" evidence="2"/>
<dbReference type="Proteomes" id="UP001596496">
    <property type="component" value="Unassembled WGS sequence"/>
</dbReference>
<evidence type="ECO:0000259" key="1">
    <source>
        <dbReference type="Pfam" id="PF08241"/>
    </source>
</evidence>
<dbReference type="Gene3D" id="3.40.50.150">
    <property type="entry name" value="Vaccinia Virus protein VP39"/>
    <property type="match status" value="1"/>
</dbReference>
<dbReference type="InterPro" id="IPR013216">
    <property type="entry name" value="Methyltransf_11"/>
</dbReference>
<dbReference type="RefSeq" id="WP_380828860.1">
    <property type="nucleotide sequence ID" value="NZ_JBHTCG010000015.1"/>
</dbReference>